<dbReference type="AlphaFoldDB" id="A0A4C1ZDR0"/>
<evidence type="ECO:0000313" key="3">
    <source>
        <dbReference type="Proteomes" id="UP000299102"/>
    </source>
</evidence>
<evidence type="ECO:0000313" key="2">
    <source>
        <dbReference type="EMBL" id="GBP85522.1"/>
    </source>
</evidence>
<accession>A0A4C1ZDR0</accession>
<feature type="compositionally biased region" description="Basic and acidic residues" evidence="1">
    <location>
        <begin position="68"/>
        <end position="83"/>
    </location>
</feature>
<feature type="region of interest" description="Disordered" evidence="1">
    <location>
        <begin position="56"/>
        <end position="102"/>
    </location>
</feature>
<name>A0A4C1ZDR0_EUMVA</name>
<reference evidence="2 3" key="1">
    <citation type="journal article" date="2019" name="Commun. Biol.">
        <title>The bagworm genome reveals a unique fibroin gene that provides high tensile strength.</title>
        <authorList>
            <person name="Kono N."/>
            <person name="Nakamura H."/>
            <person name="Ohtoshi R."/>
            <person name="Tomita M."/>
            <person name="Numata K."/>
            <person name="Arakawa K."/>
        </authorList>
    </citation>
    <scope>NUCLEOTIDE SEQUENCE [LARGE SCALE GENOMIC DNA]</scope>
</reference>
<dbReference type="Proteomes" id="UP000299102">
    <property type="component" value="Unassembled WGS sequence"/>
</dbReference>
<sequence>MVAKRVVTLHLMQEVLSSPEKTCTVKMDGGESEAKTKKNPTRKIELETKIRIKSMTGIEMKNSTHRNQNRERDRGRELKKNCDLFRSSPGSESKAEPRGKSRVSALPRTSFCCSWLATATMSRKAAALPSFTSYALAYVAAAPKGNKNLKFGKYVGKTFEHCPNSTLVSGLGAADTHATKTSSVSARSSGRLRCMVVMIVRASGEQQDVRGRADLVDDDGAVGGLLFIYTQISDFAR</sequence>
<keyword evidence="3" id="KW-1185">Reference proteome</keyword>
<evidence type="ECO:0000256" key="1">
    <source>
        <dbReference type="SAM" id="MobiDB-lite"/>
    </source>
</evidence>
<gene>
    <name evidence="2" type="ORF">EVAR_53746_1</name>
</gene>
<organism evidence="2 3">
    <name type="scientific">Eumeta variegata</name>
    <name type="common">Bagworm moth</name>
    <name type="synonym">Eumeta japonica</name>
    <dbReference type="NCBI Taxonomy" id="151549"/>
    <lineage>
        <taxon>Eukaryota</taxon>
        <taxon>Metazoa</taxon>
        <taxon>Ecdysozoa</taxon>
        <taxon>Arthropoda</taxon>
        <taxon>Hexapoda</taxon>
        <taxon>Insecta</taxon>
        <taxon>Pterygota</taxon>
        <taxon>Neoptera</taxon>
        <taxon>Endopterygota</taxon>
        <taxon>Lepidoptera</taxon>
        <taxon>Glossata</taxon>
        <taxon>Ditrysia</taxon>
        <taxon>Tineoidea</taxon>
        <taxon>Psychidae</taxon>
        <taxon>Oiketicinae</taxon>
        <taxon>Eumeta</taxon>
    </lineage>
</organism>
<proteinExistence type="predicted"/>
<protein>
    <submittedName>
        <fullName evidence="2">Uncharacterized protein</fullName>
    </submittedName>
</protein>
<comment type="caution">
    <text evidence="2">The sequence shown here is derived from an EMBL/GenBank/DDBJ whole genome shotgun (WGS) entry which is preliminary data.</text>
</comment>
<dbReference type="EMBL" id="BGZK01001743">
    <property type="protein sequence ID" value="GBP85522.1"/>
    <property type="molecule type" value="Genomic_DNA"/>
</dbReference>